<evidence type="ECO:0000313" key="1">
    <source>
        <dbReference type="EMBL" id="XAG86219.1"/>
    </source>
</evidence>
<dbReference type="AlphaFoldDB" id="A0AAU6VLK6"/>
<accession>A0AAU6VLK6</accession>
<proteinExistence type="predicted"/>
<name>A0AAU6VLK6_UNCXX</name>
<reference evidence="1" key="1">
    <citation type="submission" date="2022-03" db="EMBL/GenBank/DDBJ databases">
        <title>Sea Food Isolates.</title>
        <authorList>
            <person name="Li c."/>
        </authorList>
    </citation>
    <scope>NUCLEOTIDE SEQUENCE</scope>
    <source>
        <strain evidence="1">19MO03SA05</strain>
    </source>
</reference>
<dbReference type="EMBL" id="CP095351">
    <property type="protein sequence ID" value="XAG86219.1"/>
    <property type="molecule type" value="Genomic_DNA"/>
</dbReference>
<organism evidence="1">
    <name type="scientific">bacterium 19MO03SA05</name>
    <dbReference type="NCBI Taxonomy" id="2920620"/>
    <lineage>
        <taxon>Bacteria</taxon>
    </lineage>
</organism>
<gene>
    <name evidence="1" type="ORF">MRM63_13590</name>
</gene>
<protein>
    <submittedName>
        <fullName evidence="1">Uncharacterized protein</fullName>
    </submittedName>
</protein>
<sequence length="136" mass="15546">MSALVQVRQQLQQARIQHEQEQPLTRPRTREEFDAYLDSLPKASAESSIAKAHALFDRSYKRQKIRRTYDSLTVKQRGMCCIAGGLSPDHANQSFDQLNDIQRQKVRKGLELMDSVTKRFEGRVGNVSQLAAPDFL</sequence>